<dbReference type="InterPro" id="IPR036249">
    <property type="entry name" value="Thioredoxin-like_sf"/>
</dbReference>
<dbReference type="InterPro" id="IPR002109">
    <property type="entry name" value="Glutaredoxin"/>
</dbReference>
<evidence type="ECO:0000313" key="8">
    <source>
        <dbReference type="Proteomes" id="UP000187609"/>
    </source>
</evidence>
<gene>
    <name evidence="7" type="primary">GRXC9_4</name>
    <name evidence="7" type="ORF">A4A49_41425</name>
</gene>
<dbReference type="GeneID" id="109221256"/>
<dbReference type="SMR" id="A0A1J6JP73"/>
<dbReference type="AlphaFoldDB" id="A0A1J6JP73"/>
<feature type="region of interest" description="Disordered" evidence="5">
    <location>
        <begin position="40"/>
        <end position="60"/>
    </location>
</feature>
<proteinExistence type="inferred from homology"/>
<evidence type="ECO:0000256" key="4">
    <source>
        <dbReference type="ARBA" id="ARBA00023284"/>
    </source>
</evidence>
<dbReference type="Gene3D" id="3.40.30.10">
    <property type="entry name" value="Glutaredoxin"/>
    <property type="match status" value="1"/>
</dbReference>
<dbReference type="KEGG" id="nau:109221256"/>
<dbReference type="SUPFAM" id="SSF52833">
    <property type="entry name" value="Thioredoxin-like"/>
    <property type="match status" value="1"/>
</dbReference>
<accession>A0A1J6JP73</accession>
<dbReference type="Pfam" id="PF00462">
    <property type="entry name" value="Glutaredoxin"/>
    <property type="match status" value="1"/>
</dbReference>
<dbReference type="PROSITE" id="PS51354">
    <property type="entry name" value="GLUTAREDOXIN_2"/>
    <property type="match status" value="1"/>
</dbReference>
<dbReference type="GO" id="GO:0005737">
    <property type="term" value="C:cytoplasm"/>
    <property type="evidence" value="ECO:0007669"/>
    <property type="project" value="UniProtKB-SubCell"/>
</dbReference>
<dbReference type="OrthoDB" id="418495at2759"/>
<evidence type="ECO:0000259" key="6">
    <source>
        <dbReference type="Pfam" id="PF00462"/>
    </source>
</evidence>
<dbReference type="Gramene" id="OIT19594">
    <property type="protein sequence ID" value="OIT19594"/>
    <property type="gene ID" value="A4A49_41425"/>
</dbReference>
<evidence type="ECO:0000313" key="7">
    <source>
        <dbReference type="EMBL" id="OIT19594.1"/>
    </source>
</evidence>
<keyword evidence="4" id="KW-0676">Redox-active center</keyword>
<evidence type="ECO:0000256" key="1">
    <source>
        <dbReference type="ARBA" id="ARBA00004496"/>
    </source>
</evidence>
<reference evidence="7" key="1">
    <citation type="submission" date="2016-11" db="EMBL/GenBank/DDBJ databases">
        <title>The genome of Nicotiana attenuata.</title>
        <authorList>
            <person name="Xu S."/>
            <person name="Brockmoeller T."/>
            <person name="Gaquerel E."/>
            <person name="Navarro A."/>
            <person name="Kuhl H."/>
            <person name="Gase K."/>
            <person name="Ling Z."/>
            <person name="Zhou W."/>
            <person name="Kreitzer C."/>
            <person name="Stanke M."/>
            <person name="Tang H."/>
            <person name="Lyons E."/>
            <person name="Pandey P."/>
            <person name="Pandey S.P."/>
            <person name="Timmermann B."/>
            <person name="Baldwin I.T."/>
        </authorList>
    </citation>
    <scope>NUCLEOTIDE SEQUENCE [LARGE SCALE GENOMIC DNA]</scope>
    <source>
        <strain evidence="7">UT</strain>
    </source>
</reference>
<comment type="caution">
    <text evidence="7">The sequence shown here is derived from an EMBL/GenBank/DDBJ whole genome shotgun (WGS) entry which is preliminary data.</text>
</comment>
<dbReference type="InterPro" id="IPR011905">
    <property type="entry name" value="GlrX-like_pln_2"/>
</dbReference>
<dbReference type="Proteomes" id="UP000187609">
    <property type="component" value="Unassembled WGS sequence"/>
</dbReference>
<dbReference type="OMA" id="YEVHEDH"/>
<organism evidence="7 8">
    <name type="scientific">Nicotiana attenuata</name>
    <name type="common">Coyote tobacco</name>
    <dbReference type="NCBI Taxonomy" id="49451"/>
    <lineage>
        <taxon>Eukaryota</taxon>
        <taxon>Viridiplantae</taxon>
        <taxon>Streptophyta</taxon>
        <taxon>Embryophyta</taxon>
        <taxon>Tracheophyta</taxon>
        <taxon>Spermatophyta</taxon>
        <taxon>Magnoliopsida</taxon>
        <taxon>eudicotyledons</taxon>
        <taxon>Gunneridae</taxon>
        <taxon>Pentapetalae</taxon>
        <taxon>asterids</taxon>
        <taxon>lamiids</taxon>
        <taxon>Solanales</taxon>
        <taxon>Solanaceae</taxon>
        <taxon>Nicotianoideae</taxon>
        <taxon>Nicotianeae</taxon>
        <taxon>Nicotiana</taxon>
    </lineage>
</organism>
<dbReference type="PANTHER" id="PTHR10168">
    <property type="entry name" value="GLUTAREDOXIN"/>
    <property type="match status" value="1"/>
</dbReference>
<protein>
    <submittedName>
        <fullName evidence="7">Glutaredoxin-c9</fullName>
    </submittedName>
</protein>
<dbReference type="STRING" id="49451.A0A1J6JP73"/>
<dbReference type="NCBIfam" id="TIGR02189">
    <property type="entry name" value="GlrX-like_plant"/>
    <property type="match status" value="1"/>
</dbReference>
<keyword evidence="3" id="KW-0963">Cytoplasm</keyword>
<comment type="subcellular location">
    <subcellularLocation>
        <location evidence="1">Cytoplasm</location>
    </subcellularLocation>
</comment>
<feature type="domain" description="Glutaredoxin" evidence="6">
    <location>
        <begin position="75"/>
        <end position="141"/>
    </location>
</feature>
<name>A0A1J6JP73_NICAT</name>
<comment type="similarity">
    <text evidence="2">Belongs to the glutaredoxin family. CC-type subfamily.</text>
</comment>
<feature type="compositionally biased region" description="Polar residues" evidence="5">
    <location>
        <begin position="44"/>
        <end position="60"/>
    </location>
</feature>
<evidence type="ECO:0000256" key="3">
    <source>
        <dbReference type="ARBA" id="ARBA00022490"/>
    </source>
</evidence>
<sequence>MQRSIPYRNWLSSTTTTTTTMGGSSSATSSGGSTFFESYSGESNETYSNGKRNQDKNSGISTGVTKLVSENAIIVIATCGCCMCYVIKNLLLGLGVNPTIFEVNKEDEEDMMKELSRIVGADEQNSGGIRQFPAVFVGGKLFGGLERVISTHISGELIPILKEAGALWL</sequence>
<evidence type="ECO:0000256" key="2">
    <source>
        <dbReference type="ARBA" id="ARBA00007568"/>
    </source>
</evidence>
<keyword evidence="8" id="KW-1185">Reference proteome</keyword>
<evidence type="ECO:0000256" key="5">
    <source>
        <dbReference type="SAM" id="MobiDB-lite"/>
    </source>
</evidence>
<dbReference type="EMBL" id="MJEQ01006699">
    <property type="protein sequence ID" value="OIT19594.1"/>
    <property type="molecule type" value="Genomic_DNA"/>
</dbReference>